<evidence type="ECO:0000313" key="1">
    <source>
        <dbReference type="EMBL" id="MBA0600908.1"/>
    </source>
</evidence>
<gene>
    <name evidence="1" type="ORF">Gorai_004102</name>
</gene>
<dbReference type="InterPro" id="IPR007541">
    <property type="entry name" value="Uncharacterised_BSP"/>
</dbReference>
<organism evidence="1 2">
    <name type="scientific">Gossypium raimondii</name>
    <name type="common">Peruvian cotton</name>
    <name type="synonym">Gossypium klotzschianum subsp. raimondii</name>
    <dbReference type="NCBI Taxonomy" id="29730"/>
    <lineage>
        <taxon>Eukaryota</taxon>
        <taxon>Viridiplantae</taxon>
        <taxon>Streptophyta</taxon>
        <taxon>Embryophyta</taxon>
        <taxon>Tracheophyta</taxon>
        <taxon>Spermatophyta</taxon>
        <taxon>Magnoliopsida</taxon>
        <taxon>eudicotyledons</taxon>
        <taxon>Gunneridae</taxon>
        <taxon>Pentapetalae</taxon>
        <taxon>rosids</taxon>
        <taxon>malvids</taxon>
        <taxon>Malvales</taxon>
        <taxon>Malvaceae</taxon>
        <taxon>Malvoideae</taxon>
        <taxon>Gossypium</taxon>
    </lineage>
</organism>
<dbReference type="PANTHER" id="PTHR33321">
    <property type="match status" value="1"/>
</dbReference>
<dbReference type="Pfam" id="PF04450">
    <property type="entry name" value="BSP"/>
    <property type="match status" value="1"/>
</dbReference>
<evidence type="ECO:0000313" key="2">
    <source>
        <dbReference type="Proteomes" id="UP000593578"/>
    </source>
</evidence>
<sequence length="347" mass="38090">MVGLAVVARNNNVKAIDGINTETGSSNAFVAKALAISPFMEDYTLSIPLLATPAGALTTTIAPTSCATKKDDENGVFSSGSSIIYRLLLVILIGTISIWANHEASKGFKVTIINAAAKESPAGRRFDLFYVSNDEATRIILSTSAVVENILYADQSDDQTKKPVHHVVLQLAAGDNLTETKVSVDTSRSKEPVYVISLSPSIMEESNVKYSVISTIQRAMARIWLWDGKSRAPPWLIAGMEEYIWMQAGFGHHDKETALHSRSKFRPEQFCSVLSQVCSKSSKLRPGLKMNISAICGDHWKWEKTGGVCREEDDKNPKIVALALGYIEQKHKGYVQGLNQILRDGWD</sequence>
<dbReference type="Proteomes" id="UP000593578">
    <property type="component" value="Unassembled WGS sequence"/>
</dbReference>
<dbReference type="AlphaFoldDB" id="A0A7J8QHE1"/>
<proteinExistence type="predicted"/>
<dbReference type="PANTHER" id="PTHR33321:SF3">
    <property type="entry name" value="OS05G0582000 PROTEIN"/>
    <property type="match status" value="1"/>
</dbReference>
<comment type="caution">
    <text evidence="1">The sequence shown here is derived from an EMBL/GenBank/DDBJ whole genome shotgun (WGS) entry which is preliminary data.</text>
</comment>
<protein>
    <submittedName>
        <fullName evidence="1">Uncharacterized protein</fullName>
    </submittedName>
</protein>
<accession>A0A7J8QHE1</accession>
<reference evidence="1 2" key="1">
    <citation type="journal article" date="2019" name="Genome Biol. Evol.">
        <title>Insights into the evolution of the New World diploid cottons (Gossypium, subgenus Houzingenia) based on genome sequencing.</title>
        <authorList>
            <person name="Grover C.E."/>
            <person name="Arick M.A. 2nd"/>
            <person name="Thrash A."/>
            <person name="Conover J.L."/>
            <person name="Sanders W.S."/>
            <person name="Peterson D.G."/>
            <person name="Frelichowski J.E."/>
            <person name="Scheffler J.A."/>
            <person name="Scheffler B.E."/>
            <person name="Wendel J.F."/>
        </authorList>
    </citation>
    <scope>NUCLEOTIDE SEQUENCE [LARGE SCALE GENOMIC DNA]</scope>
    <source>
        <strain evidence="1">8</strain>
        <tissue evidence="1">Leaf</tissue>
    </source>
</reference>
<dbReference type="EMBL" id="JABEZZ010000012">
    <property type="protein sequence ID" value="MBA0600908.1"/>
    <property type="molecule type" value="Genomic_DNA"/>
</dbReference>
<name>A0A7J8QHE1_GOSRA</name>